<reference evidence="1 2" key="1">
    <citation type="submission" date="2018-02" db="EMBL/GenBank/DDBJ databases">
        <authorList>
            <person name="Holder M.E."/>
            <person name="Ajami N.J."/>
            <person name="Petrosino J.F."/>
        </authorList>
    </citation>
    <scope>NUCLEOTIDE SEQUENCE [LARGE SCALE GENOMIC DNA]</scope>
    <source>
        <strain evidence="1 2">ATCC 33285</strain>
    </source>
</reference>
<protein>
    <submittedName>
        <fullName evidence="1">Uncharacterized protein</fullName>
    </submittedName>
</protein>
<dbReference type="InterPro" id="IPR036397">
    <property type="entry name" value="RNaseH_sf"/>
</dbReference>
<name>A0ABM6T6G7_9BACE</name>
<dbReference type="Gene3D" id="3.30.420.10">
    <property type="entry name" value="Ribonuclease H-like superfamily/Ribonuclease H"/>
    <property type="match status" value="1"/>
</dbReference>
<dbReference type="RefSeq" id="WP_106040570.1">
    <property type="nucleotide sequence ID" value="NZ_CP027231.1"/>
</dbReference>
<organism evidence="1 2">
    <name type="scientific">Bacteroides zoogleoformans</name>
    <dbReference type="NCBI Taxonomy" id="28119"/>
    <lineage>
        <taxon>Bacteria</taxon>
        <taxon>Pseudomonadati</taxon>
        <taxon>Bacteroidota</taxon>
        <taxon>Bacteroidia</taxon>
        <taxon>Bacteroidales</taxon>
        <taxon>Bacteroidaceae</taxon>
        <taxon>Bacteroides</taxon>
    </lineage>
</organism>
<sequence>MKELILKAFPDDKERKAEAGKLCEWIKTLALAHPPSDGHAPLCHRPSPETVEVWLAEEDASPCPGVMVYRRVAFSPLPPSPVPYRYGGDGRDVKVTLPPPVSVFMGRPLSELRLLGAEPALVAADREVLSPHVLKRAQIARLDSIYAVLTEKMALRLGLPAEIARPAAGARITSANVAHEVEGLIRRCFPGGGEAEGCPLKLRLSLCEVPVGRILKIDDAHRTMLFGEGGEGQVPREGLARHGAYRPPEATFHTLVMLHPEGERHAARRLFRMFVSQQALLPVIWTGDEAHWLEYEPGEGSTEQLLRLLCLHPETEGDAKSKVYCLLVPSAGKAPSVTEQGAVGSVRRLVEAGGAHFVGPVPLHAVGSAALERFMPTLLSRLSLRMGGLPWMPAHYVSQDSDLVAGISCTSGARGVELSFAAAFYDAPARYCRFSVCGTEHRFAFLFGGRLHAACRSFANDHDGAPPRRLVVYFHHDLPRDMLSLLDDTLKEHAAKLPALLVSVRRTAGDVPRCYDNDTSSGMPAAGTCVTLSDGLHHLFCHDARAGHAAYGPAPLEAAFYQFDADGGLQPLSPYEEEHLPAQLCQLVWANPRCVDGCALPLILGYTDEMLRKRENRFRDIGL</sequence>
<evidence type="ECO:0000313" key="2">
    <source>
        <dbReference type="Proteomes" id="UP000238304"/>
    </source>
</evidence>
<keyword evidence="2" id="KW-1185">Reference proteome</keyword>
<gene>
    <name evidence="1" type="ORF">C4H11_04095</name>
</gene>
<dbReference type="EMBL" id="CP027231">
    <property type="protein sequence ID" value="AVM52238.1"/>
    <property type="molecule type" value="Genomic_DNA"/>
</dbReference>
<accession>A0ABM6T6G7</accession>
<dbReference type="Proteomes" id="UP000238304">
    <property type="component" value="Chromosome"/>
</dbReference>
<evidence type="ECO:0000313" key="1">
    <source>
        <dbReference type="EMBL" id="AVM52238.1"/>
    </source>
</evidence>
<proteinExistence type="predicted"/>